<dbReference type="Proteomes" id="UP000326289">
    <property type="component" value="Unassembled WGS sequence"/>
</dbReference>
<keyword evidence="1" id="KW-0472">Membrane</keyword>
<gene>
    <name evidence="2" type="ORF">BDV30DRAFT_206708</name>
</gene>
<accession>A0A5N6JDS2</accession>
<organism evidence="2 3">
    <name type="scientific">Aspergillus minisclerotigenes</name>
    <dbReference type="NCBI Taxonomy" id="656917"/>
    <lineage>
        <taxon>Eukaryota</taxon>
        <taxon>Fungi</taxon>
        <taxon>Dikarya</taxon>
        <taxon>Ascomycota</taxon>
        <taxon>Pezizomycotina</taxon>
        <taxon>Eurotiomycetes</taxon>
        <taxon>Eurotiomycetidae</taxon>
        <taxon>Eurotiales</taxon>
        <taxon>Aspergillaceae</taxon>
        <taxon>Aspergillus</taxon>
        <taxon>Aspergillus subgen. Circumdati</taxon>
    </lineage>
</organism>
<protein>
    <submittedName>
        <fullName evidence="2">Uncharacterized protein</fullName>
    </submittedName>
</protein>
<evidence type="ECO:0000256" key="1">
    <source>
        <dbReference type="SAM" id="Phobius"/>
    </source>
</evidence>
<reference evidence="2 3" key="1">
    <citation type="submission" date="2019-04" db="EMBL/GenBank/DDBJ databases">
        <title>Fungal friends and foes A comparative genomics study of 23 Aspergillus species from section Flavi.</title>
        <authorList>
            <consortium name="DOE Joint Genome Institute"/>
            <person name="Kjaerbolling I."/>
            <person name="Vesth T.C."/>
            <person name="Frisvad J.C."/>
            <person name="Nybo J.L."/>
            <person name="Theobald S."/>
            <person name="Kildgaard S."/>
            <person name="Petersen T.I."/>
            <person name="Kuo A."/>
            <person name="Sato A."/>
            <person name="Lyhne E.K."/>
            <person name="Kogle M.E."/>
            <person name="Wiebenga A."/>
            <person name="Kun R.S."/>
            <person name="Lubbers R.J."/>
            <person name="Makela M.R."/>
            <person name="Barry K."/>
            <person name="Chovatia M."/>
            <person name="Clum A."/>
            <person name="Daum C."/>
            <person name="Haridas S."/>
            <person name="He G."/>
            <person name="LaButti K."/>
            <person name="Lipzen A."/>
            <person name="Mondo S."/>
            <person name="Pangilinan J."/>
            <person name="Riley R."/>
            <person name="Salamov A."/>
            <person name="Simmons B.A."/>
            <person name="Magnuson J.K."/>
            <person name="Henrissat B."/>
            <person name="Mortensen U.H."/>
            <person name="Larsen T.O."/>
            <person name="De vries R.P."/>
            <person name="Grigoriev I.V."/>
            <person name="Machida M."/>
            <person name="Baker S.E."/>
            <person name="Andersen M.R."/>
        </authorList>
    </citation>
    <scope>NUCLEOTIDE SEQUENCE [LARGE SCALE GENOMIC DNA]</scope>
    <source>
        <strain evidence="2 3">CBS 117635</strain>
    </source>
</reference>
<keyword evidence="1" id="KW-0812">Transmembrane</keyword>
<keyword evidence="1" id="KW-1133">Transmembrane helix</keyword>
<evidence type="ECO:0000313" key="2">
    <source>
        <dbReference type="EMBL" id="KAB8276074.1"/>
    </source>
</evidence>
<sequence>MMVFLLRKCLFFVSWRLIVAVLGVLVGWLWWLSPVAIVQGWAYLLLSQLGLTVGKCLVLYLLISGGNKGKEYCHTLILRR</sequence>
<feature type="transmembrane region" description="Helical" evidence="1">
    <location>
        <begin position="12"/>
        <end position="31"/>
    </location>
</feature>
<keyword evidence="3" id="KW-1185">Reference proteome</keyword>
<evidence type="ECO:0000313" key="3">
    <source>
        <dbReference type="Proteomes" id="UP000326289"/>
    </source>
</evidence>
<dbReference type="EMBL" id="ML732778">
    <property type="protein sequence ID" value="KAB8276074.1"/>
    <property type="molecule type" value="Genomic_DNA"/>
</dbReference>
<dbReference type="AlphaFoldDB" id="A0A5N6JDS2"/>
<feature type="transmembrane region" description="Helical" evidence="1">
    <location>
        <begin position="43"/>
        <end position="63"/>
    </location>
</feature>
<proteinExistence type="predicted"/>
<name>A0A5N6JDS2_9EURO</name>